<name>A0A0X3TN99_9RHOB</name>
<feature type="domain" description="VWFA" evidence="2">
    <location>
        <begin position="204"/>
        <end position="382"/>
    </location>
</feature>
<dbReference type="PROSITE" id="PS50234">
    <property type="entry name" value="VWFA"/>
    <property type="match status" value="1"/>
</dbReference>
<dbReference type="STRING" id="1685378.AVO44_17735"/>
<sequence>MRSILCLLGTVSALALAEPAQAQSTITLQPGTQDKSVSTELREQTSGHGIQLVIQPRISGDEQAALDFRRFTEMEEAVLLGLRTDPRFIPPARLIEMVEAIGMVDNAGIRIGSGYDINVEHDLVVASSVGSVEITHVHDGENGLVITALVRDARGNVIDPPEGSLAVYRTGGERLCFTEEIINARSAGAASVIAPSGQASLPMSFVLLLDRSGSMSSHVDEVRQAAHAFLDALPANASCSVGAFSQNGASFSGSEGFGRERRCSSAWFSLSGLDDAGGGTNFFRPLEQTFDWLSSGARANDQRLVILLTDGQANRELEREAQVLAAKGDIRVFVMHIGGREVRFLNTVADHYLAHEGDLDASLARYFEVVSESYTSQTVLRIGQCQANGN</sequence>
<dbReference type="PANTHER" id="PTHR45737:SF6">
    <property type="entry name" value="VON WILLEBRAND FACTOR A DOMAIN-CONTAINING PROTEIN 5A"/>
    <property type="match status" value="1"/>
</dbReference>
<gene>
    <name evidence="3" type="ORF">AVO44_17735</name>
</gene>
<dbReference type="PANTHER" id="PTHR45737">
    <property type="entry name" value="VON WILLEBRAND FACTOR A DOMAIN-CONTAINING PROTEIN 5A"/>
    <property type="match status" value="1"/>
</dbReference>
<dbReference type="SUPFAM" id="SSF53300">
    <property type="entry name" value="vWA-like"/>
    <property type="match status" value="1"/>
</dbReference>
<protein>
    <recommendedName>
        <fullName evidence="2">VWFA domain-containing protein</fullName>
    </recommendedName>
</protein>
<reference evidence="4" key="1">
    <citation type="submission" date="2015-12" db="EMBL/GenBank/DDBJ databases">
        <authorList>
            <person name="Zhang G."/>
            <person name="Stingl U."/>
        </authorList>
    </citation>
    <scope>NUCLEOTIDE SEQUENCE [LARGE SCALE GENOMIC DNA]</scope>
    <source>
        <strain evidence="4">ZGT108</strain>
    </source>
</reference>
<dbReference type="SMART" id="SM00327">
    <property type="entry name" value="VWA"/>
    <property type="match status" value="1"/>
</dbReference>
<proteinExistence type="predicted"/>
<keyword evidence="1" id="KW-0732">Signal</keyword>
<dbReference type="CDD" id="cd00198">
    <property type="entry name" value="vWFA"/>
    <property type="match status" value="1"/>
</dbReference>
<dbReference type="EMBL" id="LQBP01000011">
    <property type="protein sequence ID" value="KUJ77228.1"/>
    <property type="molecule type" value="Genomic_DNA"/>
</dbReference>
<evidence type="ECO:0000313" key="3">
    <source>
        <dbReference type="EMBL" id="KUJ77228.1"/>
    </source>
</evidence>
<accession>A0A0X3TN99</accession>
<evidence type="ECO:0000313" key="4">
    <source>
        <dbReference type="Proteomes" id="UP000053690"/>
    </source>
</evidence>
<comment type="caution">
    <text evidence="3">The sequence shown here is derived from an EMBL/GenBank/DDBJ whole genome shotgun (WGS) entry which is preliminary data.</text>
</comment>
<feature type="chain" id="PRO_5007054205" description="VWFA domain-containing protein" evidence="1">
    <location>
        <begin position="23"/>
        <end position="390"/>
    </location>
</feature>
<feature type="signal peptide" evidence="1">
    <location>
        <begin position="1"/>
        <end position="22"/>
    </location>
</feature>
<dbReference type="AlphaFoldDB" id="A0A0X3TN99"/>
<organism evidence="3 4">
    <name type="scientific">Ruegeria profundi</name>
    <dbReference type="NCBI Taxonomy" id="1685378"/>
    <lineage>
        <taxon>Bacteria</taxon>
        <taxon>Pseudomonadati</taxon>
        <taxon>Pseudomonadota</taxon>
        <taxon>Alphaproteobacteria</taxon>
        <taxon>Rhodobacterales</taxon>
        <taxon>Roseobacteraceae</taxon>
        <taxon>Ruegeria</taxon>
    </lineage>
</organism>
<dbReference type="Gene3D" id="3.40.50.410">
    <property type="entry name" value="von Willebrand factor, type A domain"/>
    <property type="match status" value="1"/>
</dbReference>
<dbReference type="InterPro" id="IPR036465">
    <property type="entry name" value="vWFA_dom_sf"/>
</dbReference>
<evidence type="ECO:0000256" key="1">
    <source>
        <dbReference type="SAM" id="SignalP"/>
    </source>
</evidence>
<keyword evidence="4" id="KW-1185">Reference proteome</keyword>
<dbReference type="InterPro" id="IPR002035">
    <property type="entry name" value="VWF_A"/>
</dbReference>
<evidence type="ECO:0000259" key="2">
    <source>
        <dbReference type="PROSITE" id="PS50234"/>
    </source>
</evidence>
<dbReference type="Pfam" id="PF00092">
    <property type="entry name" value="VWA"/>
    <property type="match status" value="1"/>
</dbReference>
<dbReference type="Proteomes" id="UP000053690">
    <property type="component" value="Unassembled WGS sequence"/>
</dbReference>